<gene>
    <name evidence="1" type="ORF">FNH09_44805</name>
</gene>
<dbReference type="AlphaFoldDB" id="A0A5N8VS05"/>
<dbReference type="Proteomes" id="UP000325849">
    <property type="component" value="Unassembled WGS sequence"/>
</dbReference>
<name>A0A5N8VS05_9ACTN</name>
<proteinExistence type="predicted"/>
<dbReference type="RefSeq" id="WP_152895614.1">
    <property type="nucleotide sequence ID" value="NZ_VJZD01000419.1"/>
</dbReference>
<keyword evidence="2" id="KW-1185">Reference proteome</keyword>
<evidence type="ECO:0000313" key="2">
    <source>
        <dbReference type="Proteomes" id="UP000325849"/>
    </source>
</evidence>
<sequence>MEFLISPIGNFFMRERLVGAIRERGQDALQGYPFTVEKSARVRTPVERIAECQFRARMFFEESLQDVRVSPCDRIQFISDATQ</sequence>
<dbReference type="EMBL" id="VJZD01000419">
    <property type="protein sequence ID" value="MPY38083.1"/>
    <property type="molecule type" value="Genomic_DNA"/>
</dbReference>
<evidence type="ECO:0000313" key="1">
    <source>
        <dbReference type="EMBL" id="MPY38083.1"/>
    </source>
</evidence>
<protein>
    <submittedName>
        <fullName evidence="1">Uncharacterized protein</fullName>
    </submittedName>
</protein>
<organism evidence="1 2">
    <name type="scientific">Streptomyces adustus</name>
    <dbReference type="NCBI Taxonomy" id="1609272"/>
    <lineage>
        <taxon>Bacteria</taxon>
        <taxon>Bacillati</taxon>
        <taxon>Actinomycetota</taxon>
        <taxon>Actinomycetes</taxon>
        <taxon>Kitasatosporales</taxon>
        <taxon>Streptomycetaceae</taxon>
        <taxon>Streptomyces</taxon>
    </lineage>
</organism>
<accession>A0A5N8VS05</accession>
<comment type="caution">
    <text evidence="1">The sequence shown here is derived from an EMBL/GenBank/DDBJ whole genome shotgun (WGS) entry which is preliminary data.</text>
</comment>
<reference evidence="1 2" key="1">
    <citation type="submission" date="2019-07" db="EMBL/GenBank/DDBJ databases">
        <title>New species of Amycolatopsis and Streptomyces.</title>
        <authorList>
            <person name="Duangmal K."/>
            <person name="Teo W.F.A."/>
            <person name="Lipun K."/>
        </authorList>
    </citation>
    <scope>NUCLEOTIDE SEQUENCE [LARGE SCALE GENOMIC DNA]</scope>
    <source>
        <strain evidence="1 2">NBRC 109810</strain>
    </source>
</reference>